<dbReference type="GO" id="GO:0031201">
    <property type="term" value="C:SNARE complex"/>
    <property type="evidence" value="ECO:0007669"/>
    <property type="project" value="TreeGrafter"/>
</dbReference>
<organism evidence="14">
    <name type="scientific">Absidia glauca</name>
    <name type="common">Pin mould</name>
    <dbReference type="NCBI Taxonomy" id="4829"/>
    <lineage>
        <taxon>Eukaryota</taxon>
        <taxon>Fungi</taxon>
        <taxon>Fungi incertae sedis</taxon>
        <taxon>Mucoromycota</taxon>
        <taxon>Mucoromycotina</taxon>
        <taxon>Mucoromycetes</taxon>
        <taxon>Mucorales</taxon>
        <taxon>Cunninghamellaceae</taxon>
        <taxon>Absidia</taxon>
    </lineage>
</organism>
<dbReference type="Pfam" id="PF03908">
    <property type="entry name" value="Sec20"/>
    <property type="match status" value="1"/>
</dbReference>
<evidence type="ECO:0000256" key="3">
    <source>
        <dbReference type="ARBA" id="ARBA00022692"/>
    </source>
</evidence>
<keyword evidence="2" id="KW-0813">Transport</keyword>
<dbReference type="InterPro" id="IPR005606">
    <property type="entry name" value="Sec20"/>
</dbReference>
<evidence type="ECO:0000259" key="13">
    <source>
        <dbReference type="Pfam" id="PF03908"/>
    </source>
</evidence>
<dbReference type="InterPro" id="IPR056173">
    <property type="entry name" value="Sec20_C"/>
</dbReference>
<keyword evidence="3 12" id="KW-0812">Transmembrane</keyword>
<comment type="similarity">
    <text evidence="9">Belongs to the SEC20 family.</text>
</comment>
<keyword evidence="6 12" id="KW-1133">Transmembrane helix</keyword>
<proteinExistence type="inferred from homology"/>
<accession>A0A168NDD6</accession>
<feature type="coiled-coil region" evidence="10">
    <location>
        <begin position="28"/>
        <end position="62"/>
    </location>
</feature>
<dbReference type="GO" id="GO:0006890">
    <property type="term" value="P:retrograde vesicle-mediated transport, Golgi to endoplasmic reticulum"/>
    <property type="evidence" value="ECO:0007669"/>
    <property type="project" value="InterPro"/>
</dbReference>
<dbReference type="PANTHER" id="PTHR12825:SF0">
    <property type="entry name" value="VESICLE TRANSPORT PROTEIN SEC20"/>
    <property type="match status" value="1"/>
</dbReference>
<dbReference type="InParanoid" id="A0A168NDD6"/>
<evidence type="ECO:0000256" key="7">
    <source>
        <dbReference type="ARBA" id="ARBA00023054"/>
    </source>
</evidence>
<evidence type="ECO:0000313" key="15">
    <source>
        <dbReference type="Proteomes" id="UP000078561"/>
    </source>
</evidence>
<keyword evidence="8 12" id="KW-0472">Membrane</keyword>
<feature type="compositionally biased region" description="Basic and acidic residues" evidence="11">
    <location>
        <begin position="101"/>
        <end position="114"/>
    </location>
</feature>
<keyword evidence="5" id="KW-0931">ER-Golgi transport</keyword>
<evidence type="ECO:0000313" key="14">
    <source>
        <dbReference type="EMBL" id="SAM00321.1"/>
    </source>
</evidence>
<dbReference type="OrthoDB" id="46868at2759"/>
<name>A0A168NDD6_ABSGL</name>
<dbReference type="Proteomes" id="UP000078561">
    <property type="component" value="Unassembled WGS sequence"/>
</dbReference>
<feature type="transmembrane region" description="Helical" evidence="12">
    <location>
        <begin position="205"/>
        <end position="226"/>
    </location>
</feature>
<evidence type="ECO:0000256" key="9">
    <source>
        <dbReference type="ARBA" id="ARBA00037934"/>
    </source>
</evidence>
<reference evidence="14" key="1">
    <citation type="submission" date="2016-04" db="EMBL/GenBank/DDBJ databases">
        <authorList>
            <person name="Evans L.H."/>
            <person name="Alamgir A."/>
            <person name="Owens N."/>
            <person name="Weber N.D."/>
            <person name="Virtaneva K."/>
            <person name="Barbian K."/>
            <person name="Babar A."/>
            <person name="Rosenke K."/>
        </authorList>
    </citation>
    <scope>NUCLEOTIDE SEQUENCE [LARGE SCALE GENOMIC DNA]</scope>
    <source>
        <strain evidence="14">CBS 101.48</strain>
    </source>
</reference>
<evidence type="ECO:0000256" key="6">
    <source>
        <dbReference type="ARBA" id="ARBA00022989"/>
    </source>
</evidence>
<keyword evidence="7 10" id="KW-0175">Coiled coil</keyword>
<evidence type="ECO:0000256" key="1">
    <source>
        <dbReference type="ARBA" id="ARBA00004163"/>
    </source>
</evidence>
<keyword evidence="15" id="KW-1185">Reference proteome</keyword>
<evidence type="ECO:0000256" key="10">
    <source>
        <dbReference type="SAM" id="Coils"/>
    </source>
</evidence>
<evidence type="ECO:0000256" key="8">
    <source>
        <dbReference type="ARBA" id="ARBA00023136"/>
    </source>
</evidence>
<evidence type="ECO:0000256" key="12">
    <source>
        <dbReference type="SAM" id="Phobius"/>
    </source>
</evidence>
<dbReference type="EMBL" id="LT553181">
    <property type="protein sequence ID" value="SAM00321.1"/>
    <property type="molecule type" value="Genomic_DNA"/>
</dbReference>
<comment type="subcellular location">
    <subcellularLocation>
        <location evidence="1">Endoplasmic reticulum membrane</location>
        <topology evidence="1">Single-pass type IV membrane protein</topology>
    </subcellularLocation>
</comment>
<dbReference type="GO" id="GO:0005789">
    <property type="term" value="C:endoplasmic reticulum membrane"/>
    <property type="evidence" value="ECO:0007669"/>
    <property type="project" value="UniProtKB-SubCell"/>
</dbReference>
<dbReference type="STRING" id="4829.A0A168NDD6"/>
<feature type="domain" description="Sec20 C-terminal" evidence="13">
    <location>
        <begin position="140"/>
        <end position="229"/>
    </location>
</feature>
<evidence type="ECO:0000256" key="4">
    <source>
        <dbReference type="ARBA" id="ARBA00022824"/>
    </source>
</evidence>
<keyword evidence="4" id="KW-0256">Endoplasmic reticulum</keyword>
<sequence length="344" mass="38093">MDAKFRSLSKQAADCQRHIYRINNVDSLNVHEEVASLIRNDVRQLEQDIQSVKLLADEEDRQATKIQILNRLGEYESQYRQLQTTSRQAILKSKQRIQKKEQETREALFGRKQTDGSSFTEEYELRQRKARGNDDSLLQATSSVTEALQRTSTLMQQELEKSSYSASALAESSRTLSGTLSEYDNLGSLLTISKRMITQLETSDWFDRLVLLFGVGIFCLVVVYIIKKRTYDVGKSWIFWIGSSALKKSAAVSSSAGPTSLISTIADYVPLPTATLVADPPSLVPSSPLISSIIDSSTSLSSSLPTTTSTSSLVIDPISSSSTTLVESLIPTLTSAISTWKEEL</sequence>
<protein>
    <recommendedName>
        <fullName evidence="13">Sec20 C-terminal domain-containing protein</fullName>
    </recommendedName>
</protein>
<dbReference type="PANTHER" id="PTHR12825">
    <property type="entry name" value="BNIP1-RELATED"/>
    <property type="match status" value="1"/>
</dbReference>
<evidence type="ECO:0000256" key="11">
    <source>
        <dbReference type="SAM" id="MobiDB-lite"/>
    </source>
</evidence>
<dbReference type="AlphaFoldDB" id="A0A168NDD6"/>
<dbReference type="OMA" id="IAFWWTR"/>
<gene>
    <name evidence="14" type="primary">ABSGL_06002.1 scaffold 7611</name>
</gene>
<evidence type="ECO:0000256" key="2">
    <source>
        <dbReference type="ARBA" id="ARBA00022448"/>
    </source>
</evidence>
<feature type="region of interest" description="Disordered" evidence="11">
    <location>
        <begin position="101"/>
        <end position="120"/>
    </location>
</feature>
<dbReference type="GO" id="GO:0005484">
    <property type="term" value="F:SNAP receptor activity"/>
    <property type="evidence" value="ECO:0007669"/>
    <property type="project" value="InterPro"/>
</dbReference>
<evidence type="ECO:0000256" key="5">
    <source>
        <dbReference type="ARBA" id="ARBA00022892"/>
    </source>
</evidence>